<reference evidence="1" key="1">
    <citation type="journal article" date="2020" name="Stud. Mycol.">
        <title>101 Dothideomycetes genomes: a test case for predicting lifestyles and emergence of pathogens.</title>
        <authorList>
            <person name="Haridas S."/>
            <person name="Albert R."/>
            <person name="Binder M."/>
            <person name="Bloem J."/>
            <person name="Labutti K."/>
            <person name="Salamov A."/>
            <person name="Andreopoulos B."/>
            <person name="Baker S."/>
            <person name="Barry K."/>
            <person name="Bills G."/>
            <person name="Bluhm B."/>
            <person name="Cannon C."/>
            <person name="Castanera R."/>
            <person name="Culley D."/>
            <person name="Daum C."/>
            <person name="Ezra D."/>
            <person name="Gonzalez J."/>
            <person name="Henrissat B."/>
            <person name="Kuo A."/>
            <person name="Liang C."/>
            <person name="Lipzen A."/>
            <person name="Lutzoni F."/>
            <person name="Magnuson J."/>
            <person name="Mondo S."/>
            <person name="Nolan M."/>
            <person name="Ohm R."/>
            <person name="Pangilinan J."/>
            <person name="Park H.-J."/>
            <person name="Ramirez L."/>
            <person name="Alfaro M."/>
            <person name="Sun H."/>
            <person name="Tritt A."/>
            <person name="Yoshinaga Y."/>
            <person name="Zwiers L.-H."/>
            <person name="Turgeon B."/>
            <person name="Goodwin S."/>
            <person name="Spatafora J."/>
            <person name="Crous P."/>
            <person name="Grigoriev I."/>
        </authorList>
    </citation>
    <scope>NUCLEOTIDE SEQUENCE</scope>
    <source>
        <strain evidence="1">CBS 119925</strain>
    </source>
</reference>
<feature type="non-terminal residue" evidence="1">
    <location>
        <position position="1"/>
    </location>
</feature>
<name>A0A6A6UUU6_9PLEO</name>
<accession>A0A6A6UUU6</accession>
<proteinExistence type="predicted"/>
<evidence type="ECO:0000313" key="1">
    <source>
        <dbReference type="EMBL" id="KAF2741905.1"/>
    </source>
</evidence>
<dbReference type="AlphaFoldDB" id="A0A6A6UUU6"/>
<dbReference type="Pfam" id="PF17254">
    <property type="entry name" value="DUF5321"/>
    <property type="match status" value="1"/>
</dbReference>
<dbReference type="InterPro" id="IPR035213">
    <property type="entry name" value="DUF5321"/>
</dbReference>
<dbReference type="EMBL" id="MU006620">
    <property type="protein sequence ID" value="KAF2741905.1"/>
    <property type="molecule type" value="Genomic_DNA"/>
</dbReference>
<organism evidence="1 2">
    <name type="scientific">Sporormia fimetaria CBS 119925</name>
    <dbReference type="NCBI Taxonomy" id="1340428"/>
    <lineage>
        <taxon>Eukaryota</taxon>
        <taxon>Fungi</taxon>
        <taxon>Dikarya</taxon>
        <taxon>Ascomycota</taxon>
        <taxon>Pezizomycotina</taxon>
        <taxon>Dothideomycetes</taxon>
        <taxon>Pleosporomycetidae</taxon>
        <taxon>Pleosporales</taxon>
        <taxon>Sporormiaceae</taxon>
        <taxon>Sporormia</taxon>
    </lineage>
</organism>
<keyword evidence="2" id="KW-1185">Reference proteome</keyword>
<sequence>TLQLSLRTVLTYTIMEPPILLRQLLRAPASTRTLVHSHPRPQTSFSTHLSNSHQHRYLSIPRVITPSFWAALVPKFFRPGAISESITGPRKQRYNPATPFIVLSLLVGSQAIQTLWLKRDREHYMRRAEAKMGILREVIESVQKGEEVDVEKVLGTGDVVKEREWKEVLGEIKEEEVLFRSKKKRRALRAAELEREKELAKVEEEVEVREVEVRKEEVVEDDGKVKVETLNGARFY</sequence>
<dbReference type="Proteomes" id="UP000799440">
    <property type="component" value="Unassembled WGS sequence"/>
</dbReference>
<dbReference type="OrthoDB" id="2253354at2759"/>
<gene>
    <name evidence="1" type="ORF">M011DRAFT_413623</name>
</gene>
<protein>
    <submittedName>
        <fullName evidence="1">Uncharacterized protein</fullName>
    </submittedName>
</protein>
<evidence type="ECO:0000313" key="2">
    <source>
        <dbReference type="Proteomes" id="UP000799440"/>
    </source>
</evidence>